<evidence type="ECO:0000256" key="4">
    <source>
        <dbReference type="ARBA" id="ARBA00022729"/>
    </source>
</evidence>
<dbReference type="RefSeq" id="WP_143864520.1">
    <property type="nucleotide sequence ID" value="NZ_LAHD01000284.1"/>
</dbReference>
<dbReference type="AlphaFoldDB" id="A0A9Q5Z401"/>
<evidence type="ECO:0000313" key="9">
    <source>
        <dbReference type="Proteomes" id="UP000222310"/>
    </source>
</evidence>
<dbReference type="GO" id="GO:0016740">
    <property type="term" value="F:transferase activity"/>
    <property type="evidence" value="ECO:0007669"/>
    <property type="project" value="UniProtKB-KW"/>
</dbReference>
<evidence type="ECO:0000259" key="7">
    <source>
        <dbReference type="Pfam" id="PF16822"/>
    </source>
</evidence>
<keyword evidence="5" id="KW-0574">Periplasm</keyword>
<keyword evidence="6" id="KW-0016">Alginate biosynthesis</keyword>
<evidence type="ECO:0000256" key="3">
    <source>
        <dbReference type="ARBA" id="ARBA00022679"/>
    </source>
</evidence>
<gene>
    <name evidence="8" type="ORF">VF08_37965</name>
</gene>
<comment type="subcellular location">
    <subcellularLocation>
        <location evidence="1">Periplasm</location>
    </subcellularLocation>
</comment>
<dbReference type="Pfam" id="PF16822">
    <property type="entry name" value="ALGX"/>
    <property type="match status" value="1"/>
</dbReference>
<feature type="non-terminal residue" evidence="8">
    <location>
        <position position="1"/>
    </location>
</feature>
<dbReference type="EMBL" id="LAHD01000284">
    <property type="protein sequence ID" value="PHJ88593.1"/>
    <property type="molecule type" value="Genomic_DNA"/>
</dbReference>
<dbReference type="InterPro" id="IPR031811">
    <property type="entry name" value="ALGX/ALGJ_SGNH-like"/>
</dbReference>
<sequence>QQFDALVQELRATGIDVVNLNDALRNDQNFDKQNYYFKRDIHWRPAGAHLAADFVASHIEKLSSDAVGNVEYTVTETAQDRLRSGLHVILNELCQSAVPAETIQLYETKQVVGSLDDLLGEETSAETAFLHVVGSSFTAESNPFPFNDFLRSRLKQVVGGFSISGGGIDQSIYAWAQSPEGLAKKPKFAIWELPNLSDFIKQAPAMNASLVPAIVGSCEKDLKLAEKTFTDVADVQFDLPEISGSASNYYLEYQFSNQALSNFELSYTYVDKAVKKVAFANPPRATGLSKLYQTLPGETKTPPIHVSLTIDNGMKSAGTVSLCRFPNEVNDQQVQN</sequence>
<dbReference type="GO" id="GO:0042121">
    <property type="term" value="P:alginic acid biosynthetic process"/>
    <property type="evidence" value="ECO:0007669"/>
    <property type="project" value="UniProtKB-KW"/>
</dbReference>
<evidence type="ECO:0000256" key="5">
    <source>
        <dbReference type="ARBA" id="ARBA00022764"/>
    </source>
</evidence>
<evidence type="ECO:0000256" key="6">
    <source>
        <dbReference type="ARBA" id="ARBA00022841"/>
    </source>
</evidence>
<organism evidence="8 9">
    <name type="scientific">Nostoc linckia z8</name>
    <dbReference type="NCBI Taxonomy" id="1628746"/>
    <lineage>
        <taxon>Bacteria</taxon>
        <taxon>Bacillati</taxon>
        <taxon>Cyanobacteriota</taxon>
        <taxon>Cyanophyceae</taxon>
        <taxon>Nostocales</taxon>
        <taxon>Nostocaceae</taxon>
        <taxon>Nostoc</taxon>
    </lineage>
</organism>
<reference evidence="8 9" key="1">
    <citation type="submission" date="2015-02" db="EMBL/GenBank/DDBJ databases">
        <title>Nostoc linckia genome annotation.</title>
        <authorList>
            <person name="Zhou Z."/>
        </authorList>
    </citation>
    <scope>NUCLEOTIDE SEQUENCE [LARGE SCALE GENOMIC DNA]</scope>
    <source>
        <strain evidence="9">z8</strain>
    </source>
</reference>
<name>A0A9Q5Z401_NOSLI</name>
<evidence type="ECO:0000313" key="8">
    <source>
        <dbReference type="EMBL" id="PHJ88593.1"/>
    </source>
</evidence>
<keyword evidence="3" id="KW-0808">Transferase</keyword>
<dbReference type="GO" id="GO:0042597">
    <property type="term" value="C:periplasmic space"/>
    <property type="evidence" value="ECO:0007669"/>
    <property type="project" value="UniProtKB-SubCell"/>
</dbReference>
<feature type="domain" description="AlgX/AlgJ SGNH hydrolase-like" evidence="7">
    <location>
        <begin position="1"/>
        <end position="194"/>
    </location>
</feature>
<protein>
    <recommendedName>
        <fullName evidence="7">AlgX/AlgJ SGNH hydrolase-like domain-containing protein</fullName>
    </recommendedName>
</protein>
<evidence type="ECO:0000256" key="1">
    <source>
        <dbReference type="ARBA" id="ARBA00004418"/>
    </source>
</evidence>
<comment type="caution">
    <text evidence="8">The sequence shown here is derived from an EMBL/GenBank/DDBJ whole genome shotgun (WGS) entry which is preliminary data.</text>
</comment>
<keyword evidence="4" id="KW-0732">Signal</keyword>
<comment type="pathway">
    <text evidence="2">Glycan biosynthesis; alginate biosynthesis.</text>
</comment>
<evidence type="ECO:0000256" key="2">
    <source>
        <dbReference type="ARBA" id="ARBA00005182"/>
    </source>
</evidence>
<accession>A0A9Q5Z401</accession>
<proteinExistence type="predicted"/>
<dbReference type="Proteomes" id="UP000222310">
    <property type="component" value="Unassembled WGS sequence"/>
</dbReference>